<dbReference type="Pfam" id="PF09774">
    <property type="entry name" value="MIX23"/>
    <property type="match status" value="1"/>
</dbReference>
<gene>
    <name evidence="3" type="ORF">DEBR0S3_07888G</name>
</gene>
<organism evidence="3 4">
    <name type="scientific">Dekkera bruxellensis</name>
    <name type="common">Brettanomyces custersii</name>
    <dbReference type="NCBI Taxonomy" id="5007"/>
    <lineage>
        <taxon>Eukaryota</taxon>
        <taxon>Fungi</taxon>
        <taxon>Dikarya</taxon>
        <taxon>Ascomycota</taxon>
        <taxon>Saccharomycotina</taxon>
        <taxon>Pichiomycetes</taxon>
        <taxon>Pichiales</taxon>
        <taxon>Pichiaceae</taxon>
        <taxon>Brettanomyces</taxon>
    </lineage>
</organism>
<evidence type="ECO:0000256" key="1">
    <source>
        <dbReference type="ARBA" id="ARBA00024204"/>
    </source>
</evidence>
<dbReference type="AlphaFoldDB" id="A0A7D9H1M7"/>
<evidence type="ECO:0000313" key="4">
    <source>
        <dbReference type="Proteomes" id="UP000478008"/>
    </source>
</evidence>
<feature type="region of interest" description="Disordered" evidence="2">
    <location>
        <begin position="1"/>
        <end position="46"/>
    </location>
</feature>
<dbReference type="PANTHER" id="PTHR31905">
    <property type="entry name" value="COILED-COIL DOMAIN-CONTAINING PROTEIN 58"/>
    <property type="match status" value="1"/>
</dbReference>
<dbReference type="EMBL" id="CABFWN010000003">
    <property type="protein sequence ID" value="VUG18328.1"/>
    <property type="molecule type" value="Genomic_DNA"/>
</dbReference>
<name>A0A7D9H1M7_DEKBR</name>
<reference evidence="3 4" key="1">
    <citation type="submission" date="2019-07" db="EMBL/GenBank/DDBJ databases">
        <authorList>
            <person name="Friedrich A."/>
            <person name="Schacherer J."/>
        </authorList>
    </citation>
    <scope>NUCLEOTIDE SEQUENCE [LARGE SCALE GENOMIC DNA]</scope>
</reference>
<feature type="compositionally biased region" description="Basic and acidic residues" evidence="2">
    <location>
        <begin position="1"/>
        <end position="18"/>
    </location>
</feature>
<dbReference type="Proteomes" id="UP000478008">
    <property type="component" value="Unassembled WGS sequence"/>
</dbReference>
<comment type="similarity">
    <text evidence="1">Belongs to the MIX23 family.</text>
</comment>
<evidence type="ECO:0000256" key="2">
    <source>
        <dbReference type="SAM" id="MobiDB-lite"/>
    </source>
</evidence>
<dbReference type="GO" id="GO:0005758">
    <property type="term" value="C:mitochondrial intermembrane space"/>
    <property type="evidence" value="ECO:0007669"/>
    <property type="project" value="InterPro"/>
</dbReference>
<dbReference type="InterPro" id="IPR019171">
    <property type="entry name" value="MIX23"/>
</dbReference>
<evidence type="ECO:0000313" key="3">
    <source>
        <dbReference type="EMBL" id="VUG18328.1"/>
    </source>
</evidence>
<protein>
    <submittedName>
        <fullName evidence="3">DEBR0S3_07888g1_1</fullName>
    </submittedName>
</protein>
<sequence length="232" mass="27252">MWSRNAEEQTKGDNKENKLMPVIKDQTEDSYGSDLSIDPEKTIPEPPKYERQICLDDARSLTNFLKLSRLNVDDSIRIQLNAFINHHESKSKKSILSFKMPDHQSESPCLPLIRELIFPQWYKRLDAIKYCSNEVQKMSQEVKDDPLNNLSEEKQNELLRVDPYAMRDIERARVEKNDTVEALKTKWSNAEQVEGIIRDRTEGVIYDICDINNFNVKQEFIKYSNEMAHRKL</sequence>
<accession>A0A7D9H1M7</accession>
<proteinExistence type="inferred from homology"/>
<keyword evidence="4" id="KW-1185">Reference proteome</keyword>
<dbReference type="PANTHER" id="PTHR31905:SF2">
    <property type="entry name" value="PROTEIN MIX23"/>
    <property type="match status" value="1"/>
</dbReference>